<evidence type="ECO:0000259" key="4">
    <source>
        <dbReference type="PROSITE" id="PS50175"/>
    </source>
</evidence>
<dbReference type="InterPro" id="IPR001995">
    <property type="entry name" value="Peptidase_A2_cat"/>
</dbReference>
<dbReference type="InterPro" id="IPR043128">
    <property type="entry name" value="Rev_trsase/Diguanyl_cyclase"/>
</dbReference>
<dbReference type="Ensembl" id="ENSOABT00000065372.1">
    <property type="protein sequence ID" value="ENSOABP00000068792.1"/>
    <property type="gene ID" value="ENSOABG00000026456.1"/>
</dbReference>
<reference evidence="6" key="2">
    <citation type="submission" date="2025-08" db="UniProtKB">
        <authorList>
            <consortium name="Ensembl"/>
        </authorList>
    </citation>
    <scope>IDENTIFICATION</scope>
</reference>
<reference evidence="6" key="3">
    <citation type="submission" date="2025-09" db="UniProtKB">
        <authorList>
            <consortium name="Ensembl"/>
        </authorList>
    </citation>
    <scope>IDENTIFICATION</scope>
</reference>
<organism evidence="6 7">
    <name type="scientific">Oreochromis aureus</name>
    <name type="common">Israeli tilapia</name>
    <name type="synonym">Chromis aureus</name>
    <dbReference type="NCBI Taxonomy" id="47969"/>
    <lineage>
        <taxon>Eukaryota</taxon>
        <taxon>Metazoa</taxon>
        <taxon>Chordata</taxon>
        <taxon>Craniata</taxon>
        <taxon>Vertebrata</taxon>
        <taxon>Euteleostomi</taxon>
        <taxon>Actinopterygii</taxon>
        <taxon>Neopterygii</taxon>
        <taxon>Teleostei</taxon>
        <taxon>Neoteleostei</taxon>
        <taxon>Acanthomorphata</taxon>
        <taxon>Ovalentaria</taxon>
        <taxon>Cichlomorphae</taxon>
        <taxon>Cichliformes</taxon>
        <taxon>Cichlidae</taxon>
        <taxon>African cichlids</taxon>
        <taxon>Pseudocrenilabrinae</taxon>
        <taxon>Oreochromini</taxon>
        <taxon>Oreochromis</taxon>
    </lineage>
</organism>
<protein>
    <recommendedName>
        <fullName evidence="2">ribonuclease H</fullName>
        <ecNumber evidence="2">3.1.26.4</ecNumber>
    </recommendedName>
</protein>
<keyword evidence="3" id="KW-0378">Hydrolase</keyword>
<comment type="similarity">
    <text evidence="1">Belongs to the beta type-B retroviral polymerase family. HERV class-II K(HML-2) pol subfamily.</text>
</comment>
<dbReference type="PANTHER" id="PTHR33064:SF37">
    <property type="entry name" value="RIBONUCLEASE H"/>
    <property type="match status" value="1"/>
</dbReference>
<dbReference type="SUPFAM" id="SSF56672">
    <property type="entry name" value="DNA/RNA polymerases"/>
    <property type="match status" value="1"/>
</dbReference>
<reference evidence="7" key="1">
    <citation type="submission" date="2020-03" db="EMBL/GenBank/DDBJ databases">
        <title>Evolution of repeat sequences and sex chromosomes of tilapia species revealed by chromosome-level genomes.</title>
        <authorList>
            <person name="Xu L."/>
            <person name="Tao W."/>
            <person name="Wang D."/>
            <person name="Zhou Q."/>
        </authorList>
    </citation>
    <scope>NUCLEOTIDE SEQUENCE [LARGE SCALE GENOMIC DNA]</scope>
    <source>
        <strain evidence="7">Israel</strain>
    </source>
</reference>
<dbReference type="InterPro" id="IPR000477">
    <property type="entry name" value="RT_dom"/>
</dbReference>
<dbReference type="InterPro" id="IPR051320">
    <property type="entry name" value="Viral_Replic_Matur_Polypro"/>
</dbReference>
<proteinExistence type="inferred from homology"/>
<dbReference type="InterPro" id="IPR018061">
    <property type="entry name" value="Retropepsins"/>
</dbReference>
<keyword evidence="7" id="KW-1185">Reference proteome</keyword>
<dbReference type="AlphaFoldDB" id="A0AAZ1XMI2"/>
<dbReference type="Proteomes" id="UP000472276">
    <property type="component" value="Unassembled WGS sequence"/>
</dbReference>
<dbReference type="PROSITE" id="PS50878">
    <property type="entry name" value="RT_POL"/>
    <property type="match status" value="1"/>
</dbReference>
<dbReference type="Pfam" id="PF00078">
    <property type="entry name" value="RVT_1"/>
    <property type="match status" value="1"/>
</dbReference>
<name>A0AAZ1XMI2_OREAU</name>
<dbReference type="PANTHER" id="PTHR33064">
    <property type="entry name" value="POL PROTEIN"/>
    <property type="match status" value="1"/>
</dbReference>
<dbReference type="InterPro" id="IPR021109">
    <property type="entry name" value="Peptidase_aspartic_dom_sf"/>
</dbReference>
<evidence type="ECO:0000313" key="7">
    <source>
        <dbReference type="Proteomes" id="UP000472276"/>
    </source>
</evidence>
<feature type="domain" description="Reverse transcriptase" evidence="5">
    <location>
        <begin position="157"/>
        <end position="341"/>
    </location>
</feature>
<dbReference type="InterPro" id="IPR043502">
    <property type="entry name" value="DNA/RNA_pol_sf"/>
</dbReference>
<accession>A0AAZ1XMI2</accession>
<dbReference type="PROSITE" id="PS50175">
    <property type="entry name" value="ASP_PROT_RETROV"/>
    <property type="match status" value="1"/>
</dbReference>
<dbReference type="GO" id="GO:0004523">
    <property type="term" value="F:RNA-DNA hybrid ribonuclease activity"/>
    <property type="evidence" value="ECO:0007669"/>
    <property type="project" value="UniProtKB-EC"/>
</dbReference>
<dbReference type="Pfam" id="PF00077">
    <property type="entry name" value="RVP"/>
    <property type="match status" value="1"/>
</dbReference>
<evidence type="ECO:0000256" key="2">
    <source>
        <dbReference type="ARBA" id="ARBA00012180"/>
    </source>
</evidence>
<evidence type="ECO:0000313" key="6">
    <source>
        <dbReference type="Ensembl" id="ENSOABP00000068792.1"/>
    </source>
</evidence>
<dbReference type="Gene3D" id="2.40.70.10">
    <property type="entry name" value="Acid Proteases"/>
    <property type="match status" value="1"/>
</dbReference>
<dbReference type="GO" id="GO:0006508">
    <property type="term" value="P:proteolysis"/>
    <property type="evidence" value="ECO:0007669"/>
    <property type="project" value="InterPro"/>
</dbReference>
<feature type="domain" description="Peptidase A2" evidence="4">
    <location>
        <begin position="1"/>
        <end position="74"/>
    </location>
</feature>
<dbReference type="EC" id="3.1.26.4" evidence="2"/>
<evidence type="ECO:0000256" key="1">
    <source>
        <dbReference type="ARBA" id="ARBA00010879"/>
    </source>
</evidence>
<dbReference type="SUPFAM" id="SSF50630">
    <property type="entry name" value="Acid proteases"/>
    <property type="match status" value="1"/>
</dbReference>
<evidence type="ECO:0000259" key="5">
    <source>
        <dbReference type="PROSITE" id="PS50878"/>
    </source>
</evidence>
<dbReference type="GO" id="GO:0004190">
    <property type="term" value="F:aspartic-type endopeptidase activity"/>
    <property type="evidence" value="ECO:0007669"/>
    <property type="project" value="InterPro"/>
</dbReference>
<sequence length="357" mass="39656">MLCDTGACITVLREKPPRTYFSKDARLTTSASGHTTTQLLTQKLNFLHTDTSRECKLQCIIDSSCPVNLLGRDGLMNLRIGPNTHLTAPPNPCLTVEEIESLPNSLWSTGPTDVGLIKNADPVKVKVTSKHRPIKPQYPLSAEARDGIRPVIADMEKAGILIKTNKIICNTPIFPVKKANTGKYRLVHDLRAINDITEQIPPVVANPHTILNQVTPREQWFSVIDLSNAFFSVPLHPESRGLFGFTFDGQKYTYTRLPQGFQNSPTLYAEALKNSMSSCTLPAPGQFLLYVDDILVTGNTQTDCKKNTLEVLNHLAEQGHKVSQHKLQLWQSKVTYLGHELTGQGRKLLIRSDNGTH</sequence>
<dbReference type="Gene3D" id="3.10.10.10">
    <property type="entry name" value="HIV Type 1 Reverse Transcriptase, subunit A, domain 1"/>
    <property type="match status" value="1"/>
</dbReference>
<dbReference type="Gene3D" id="3.30.70.270">
    <property type="match status" value="1"/>
</dbReference>
<evidence type="ECO:0000256" key="3">
    <source>
        <dbReference type="ARBA" id="ARBA00022801"/>
    </source>
</evidence>